<evidence type="ECO:0000313" key="5">
    <source>
        <dbReference type="Proteomes" id="UP000315677"/>
    </source>
</evidence>
<keyword evidence="5" id="KW-1185">Reference proteome</keyword>
<dbReference type="SUPFAM" id="SSF53271">
    <property type="entry name" value="PRTase-like"/>
    <property type="match status" value="1"/>
</dbReference>
<dbReference type="InterPro" id="IPR000836">
    <property type="entry name" value="PRTase_dom"/>
</dbReference>
<dbReference type="AlphaFoldDB" id="A0A543D470"/>
<dbReference type="InterPro" id="IPR029057">
    <property type="entry name" value="PRTase-like"/>
</dbReference>
<name>A0A543D470_9PSEU</name>
<proteinExistence type="predicted"/>
<dbReference type="PIRSF" id="PIRSF020967">
    <property type="entry name" value="UCP020967"/>
    <property type="match status" value="1"/>
</dbReference>
<comment type="caution">
    <text evidence="4">The sequence shown here is derived from an EMBL/GenBank/DDBJ whole genome shotgun (WGS) entry which is preliminary data.</text>
</comment>
<dbReference type="InterPro" id="IPR022537">
    <property type="entry name" value="TRSP_dom"/>
</dbReference>
<evidence type="ECO:0000313" key="4">
    <source>
        <dbReference type="EMBL" id="TQM04146.1"/>
    </source>
</evidence>
<feature type="domain" description="TRSP" evidence="2">
    <location>
        <begin position="322"/>
        <end position="456"/>
    </location>
</feature>
<feature type="region of interest" description="Disordered" evidence="1">
    <location>
        <begin position="281"/>
        <end position="304"/>
    </location>
</feature>
<dbReference type="Proteomes" id="UP000315677">
    <property type="component" value="Unassembled WGS sequence"/>
</dbReference>
<evidence type="ECO:0000259" key="3">
    <source>
        <dbReference type="Pfam" id="PF15609"/>
    </source>
</evidence>
<dbReference type="InterPro" id="IPR011214">
    <property type="entry name" value="UCP020967"/>
</dbReference>
<organism evidence="4 5">
    <name type="scientific">Pseudonocardia kunmingensis</name>
    <dbReference type="NCBI Taxonomy" id="630975"/>
    <lineage>
        <taxon>Bacteria</taxon>
        <taxon>Bacillati</taxon>
        <taxon>Actinomycetota</taxon>
        <taxon>Actinomycetes</taxon>
        <taxon>Pseudonocardiales</taxon>
        <taxon>Pseudonocardiaceae</taxon>
        <taxon>Pseudonocardia</taxon>
    </lineage>
</organism>
<sequence>MTGSMTGSMTGPATRLAPAAPLVERLGVRLHPVGPGADPRVLLGLALRRNPRRAQLLVSRVLGKHVPTDPRLVRAAGLLLGGLVADALAARPARALPLALLHAAVGGDRDATAALQDAACRAIGEPAADALVLGFAETATALGHCVAEGLGGADVLHSTRRPVPGFATAGGFTEEHSHATDHLLLPAEAGLLRGTRPLVLVDDELSTGRTALNTITALHRSAPRERYVVAALVDVRPPGGELAAGVAALGARLDVVALARGRVELPADLAARAAALRAELDARPGPAAPRRAHTEAPTHDTAAPGPRVELAALGWPSGLPAGARHGFDAAAHRALAAALPGLAAGVAAAAGLRAGDKTLVLGTEELMQLPLRLAQTLADAGHEVAFSTTTRSPAVVADEPGYALSSGITFPAHDDPADGPGPRFAYNVGAAHWDHVLVVVDPPADTPALIAGLLPALAPHTRRTTLVVTP</sequence>
<gene>
    <name evidence="4" type="ORF">FB558_7177</name>
</gene>
<dbReference type="InterPro" id="IPR041688">
    <property type="entry name" value="PRTase_2"/>
</dbReference>
<dbReference type="CDD" id="cd06223">
    <property type="entry name" value="PRTases_typeI"/>
    <property type="match status" value="1"/>
</dbReference>
<accession>A0A543D470</accession>
<evidence type="ECO:0000256" key="1">
    <source>
        <dbReference type="SAM" id="MobiDB-lite"/>
    </source>
</evidence>
<evidence type="ECO:0000259" key="2">
    <source>
        <dbReference type="Pfam" id="PF12500"/>
    </source>
</evidence>
<dbReference type="Gene3D" id="3.40.50.2020">
    <property type="match status" value="1"/>
</dbReference>
<keyword evidence="4" id="KW-0808">Transferase</keyword>
<feature type="domain" description="Orotate phosphoribosyltransferase-like" evidence="3">
    <location>
        <begin position="42"/>
        <end position="261"/>
    </location>
</feature>
<dbReference type="Pfam" id="PF15609">
    <property type="entry name" value="PRTase_2"/>
    <property type="match status" value="1"/>
</dbReference>
<dbReference type="RefSeq" id="WP_211367057.1">
    <property type="nucleotide sequence ID" value="NZ_VFPA01000005.1"/>
</dbReference>
<keyword evidence="4" id="KW-0328">Glycosyltransferase</keyword>
<dbReference type="GO" id="GO:0016757">
    <property type="term" value="F:glycosyltransferase activity"/>
    <property type="evidence" value="ECO:0007669"/>
    <property type="project" value="UniProtKB-KW"/>
</dbReference>
<dbReference type="EMBL" id="VFPA01000005">
    <property type="protein sequence ID" value="TQM04146.1"/>
    <property type="molecule type" value="Genomic_DNA"/>
</dbReference>
<protein>
    <submittedName>
        <fullName evidence="4">Phosphoribosyltransferase-like predicted ribonucleoside biosynthesis protein</fullName>
    </submittedName>
</protein>
<dbReference type="Pfam" id="PF12500">
    <property type="entry name" value="TRSP"/>
    <property type="match status" value="1"/>
</dbReference>
<reference evidence="4 5" key="1">
    <citation type="submission" date="2019-06" db="EMBL/GenBank/DDBJ databases">
        <title>Sequencing the genomes of 1000 actinobacteria strains.</title>
        <authorList>
            <person name="Klenk H.-P."/>
        </authorList>
    </citation>
    <scope>NUCLEOTIDE SEQUENCE [LARGE SCALE GENOMIC DNA]</scope>
    <source>
        <strain evidence="4 5">DSM 45301</strain>
    </source>
</reference>